<reference evidence="8" key="2">
    <citation type="submission" date="2023-05" db="EMBL/GenBank/DDBJ databases">
        <authorList>
            <person name="Schelkunov M.I."/>
        </authorList>
    </citation>
    <scope>NUCLEOTIDE SEQUENCE</scope>
    <source>
        <strain evidence="8">Hsosn_3</strain>
        <tissue evidence="8">Leaf</tissue>
    </source>
</reference>
<dbReference type="PANTHER" id="PTHR31072">
    <property type="entry name" value="TRANSCRIPTION FACTOR TCP4-RELATED"/>
    <property type="match status" value="1"/>
</dbReference>
<dbReference type="GO" id="GO:0005634">
    <property type="term" value="C:nucleus"/>
    <property type="evidence" value="ECO:0007669"/>
    <property type="project" value="UniProtKB-SubCell"/>
</dbReference>
<dbReference type="AlphaFoldDB" id="A0AAD8HXV0"/>
<evidence type="ECO:0000259" key="7">
    <source>
        <dbReference type="PROSITE" id="PS51369"/>
    </source>
</evidence>
<accession>A0AAD8HXV0</accession>
<evidence type="ECO:0000256" key="4">
    <source>
        <dbReference type="ARBA" id="ARBA00023163"/>
    </source>
</evidence>
<feature type="domain" description="TCP" evidence="7">
    <location>
        <begin position="32"/>
        <end position="86"/>
    </location>
</feature>
<dbReference type="PANTHER" id="PTHR31072:SF170">
    <property type="entry name" value="TRANSCRIPTION FACTOR TCP15-RELATED"/>
    <property type="match status" value="1"/>
</dbReference>
<feature type="region of interest" description="Disordered" evidence="6">
    <location>
        <begin position="1"/>
        <end position="38"/>
    </location>
</feature>
<organism evidence="8 9">
    <name type="scientific">Heracleum sosnowskyi</name>
    <dbReference type="NCBI Taxonomy" id="360622"/>
    <lineage>
        <taxon>Eukaryota</taxon>
        <taxon>Viridiplantae</taxon>
        <taxon>Streptophyta</taxon>
        <taxon>Embryophyta</taxon>
        <taxon>Tracheophyta</taxon>
        <taxon>Spermatophyta</taxon>
        <taxon>Magnoliopsida</taxon>
        <taxon>eudicotyledons</taxon>
        <taxon>Gunneridae</taxon>
        <taxon>Pentapetalae</taxon>
        <taxon>asterids</taxon>
        <taxon>campanulids</taxon>
        <taxon>Apiales</taxon>
        <taxon>Apiaceae</taxon>
        <taxon>Apioideae</taxon>
        <taxon>apioid superclade</taxon>
        <taxon>Tordylieae</taxon>
        <taxon>Tordyliinae</taxon>
        <taxon>Heracleum</taxon>
    </lineage>
</organism>
<sequence length="159" mass="17139">MASSKMELSIKPAKSLKTPNDDPLSFSKAPLRKDRHTKVNGRGRRVRVPPLCAARIFQLTKEMGHKNDGETIEWLLRKAEPAIIRATGFGTVPPQVCTSAGAIPACGDSSLDLGQGSGTGAGNVGLSAGNVEYPKMGYYMSLLMAEEDQEEHLQTEQII</sequence>
<dbReference type="GO" id="GO:0003700">
    <property type="term" value="F:DNA-binding transcription factor activity"/>
    <property type="evidence" value="ECO:0007669"/>
    <property type="project" value="InterPro"/>
</dbReference>
<dbReference type="Pfam" id="PF03634">
    <property type="entry name" value="TCP"/>
    <property type="match status" value="1"/>
</dbReference>
<keyword evidence="9" id="KW-1185">Reference proteome</keyword>
<keyword evidence="2" id="KW-0805">Transcription regulation</keyword>
<evidence type="ECO:0000256" key="3">
    <source>
        <dbReference type="ARBA" id="ARBA00023125"/>
    </source>
</evidence>
<gene>
    <name evidence="8" type="ORF">POM88_031012</name>
</gene>
<protein>
    <submittedName>
        <fullName evidence="8">TCP domain-containing protein</fullName>
    </submittedName>
</protein>
<dbReference type="EMBL" id="JAUIZM010000007">
    <property type="protein sequence ID" value="KAK1374819.1"/>
    <property type="molecule type" value="Genomic_DNA"/>
</dbReference>
<keyword evidence="5" id="KW-0539">Nucleus</keyword>
<evidence type="ECO:0000256" key="1">
    <source>
        <dbReference type="ARBA" id="ARBA00004123"/>
    </source>
</evidence>
<evidence type="ECO:0000313" key="8">
    <source>
        <dbReference type="EMBL" id="KAK1374819.1"/>
    </source>
</evidence>
<evidence type="ECO:0000256" key="6">
    <source>
        <dbReference type="SAM" id="MobiDB-lite"/>
    </source>
</evidence>
<evidence type="ECO:0000313" key="9">
    <source>
        <dbReference type="Proteomes" id="UP001237642"/>
    </source>
</evidence>
<dbReference type="Proteomes" id="UP001237642">
    <property type="component" value="Unassembled WGS sequence"/>
</dbReference>
<proteinExistence type="predicted"/>
<reference evidence="8" key="1">
    <citation type="submission" date="2023-02" db="EMBL/GenBank/DDBJ databases">
        <title>Genome of toxic invasive species Heracleum sosnowskyi carries increased number of genes despite the absence of recent whole-genome duplications.</title>
        <authorList>
            <person name="Schelkunov M."/>
            <person name="Shtratnikova V."/>
            <person name="Makarenko M."/>
            <person name="Klepikova A."/>
            <person name="Omelchenko D."/>
            <person name="Novikova G."/>
            <person name="Obukhova E."/>
            <person name="Bogdanov V."/>
            <person name="Penin A."/>
            <person name="Logacheva M."/>
        </authorList>
    </citation>
    <scope>NUCLEOTIDE SEQUENCE</scope>
    <source>
        <strain evidence="8">Hsosn_3</strain>
        <tissue evidence="8">Leaf</tissue>
    </source>
</reference>
<comment type="subcellular location">
    <subcellularLocation>
        <location evidence="1">Nucleus</location>
    </subcellularLocation>
</comment>
<evidence type="ECO:0000256" key="5">
    <source>
        <dbReference type="ARBA" id="ARBA00023242"/>
    </source>
</evidence>
<dbReference type="InterPro" id="IPR017887">
    <property type="entry name" value="TF_TCP_subgr"/>
</dbReference>
<dbReference type="PROSITE" id="PS51369">
    <property type="entry name" value="TCP"/>
    <property type="match status" value="1"/>
</dbReference>
<comment type="caution">
    <text evidence="8">The sequence shown here is derived from an EMBL/GenBank/DDBJ whole genome shotgun (WGS) entry which is preliminary data.</text>
</comment>
<name>A0AAD8HXV0_9APIA</name>
<dbReference type="InterPro" id="IPR005333">
    <property type="entry name" value="Transcription_factor_TCP"/>
</dbReference>
<evidence type="ECO:0000256" key="2">
    <source>
        <dbReference type="ARBA" id="ARBA00023015"/>
    </source>
</evidence>
<dbReference type="GO" id="GO:0043565">
    <property type="term" value="F:sequence-specific DNA binding"/>
    <property type="evidence" value="ECO:0007669"/>
    <property type="project" value="TreeGrafter"/>
</dbReference>
<keyword evidence="3" id="KW-0238">DNA-binding</keyword>
<keyword evidence="4" id="KW-0804">Transcription</keyword>